<dbReference type="InterPro" id="IPR001279">
    <property type="entry name" value="Metallo-B-lactamas"/>
</dbReference>
<sequence length="242" mass="27968">MKIQMLGTGSAFAKTYYNNNALVYADDFTLMIDCGITAPTALHKLGKSLNDIHAVLITHIHADHVGGLEELAFRMKFQHNRKPLLYVPSKVITPLWENTLKGGLTQDQWPSIDDFFDVVLLEEHVPVMITPQLKVEIIETPHIPNKPSYSLYINDRFFYSADMQFHPQLLHQLVEERGCRTIFHDCQFQSPGVVHACLKELLTLPDELQKLVWLMHYADDQEQFKGKTGYMRFVEQHKIYEV</sequence>
<comment type="catalytic activity">
    <reaction evidence="3">
        <text>3',5'-cyclic CMP + H2O = CMP + H(+)</text>
        <dbReference type="Rhea" id="RHEA:72675"/>
        <dbReference type="ChEBI" id="CHEBI:15377"/>
        <dbReference type="ChEBI" id="CHEBI:15378"/>
        <dbReference type="ChEBI" id="CHEBI:58003"/>
        <dbReference type="ChEBI" id="CHEBI:60377"/>
    </reaction>
    <physiologicalReaction direction="left-to-right" evidence="3">
        <dbReference type="Rhea" id="RHEA:72676"/>
    </physiologicalReaction>
</comment>
<evidence type="ECO:0000256" key="3">
    <source>
        <dbReference type="ARBA" id="ARBA00034221"/>
    </source>
</evidence>
<dbReference type="AlphaFoldDB" id="A0A917D3K8"/>
<dbReference type="Gene3D" id="3.60.15.10">
    <property type="entry name" value="Ribonuclease Z/Hydroxyacylglutathione hydrolase-like"/>
    <property type="match status" value="1"/>
</dbReference>
<keyword evidence="1" id="KW-0540">Nuclease</keyword>
<dbReference type="GO" id="GO:0042781">
    <property type="term" value="F:3'-tRNA processing endoribonuclease activity"/>
    <property type="evidence" value="ECO:0007669"/>
    <property type="project" value="TreeGrafter"/>
</dbReference>
<name>A0A917D3K8_9BACL</name>
<comment type="catalytic activity">
    <reaction evidence="5">
        <text>3',5'-cyclic UMP + H2O = UMP + H(+)</text>
        <dbReference type="Rhea" id="RHEA:70575"/>
        <dbReference type="ChEBI" id="CHEBI:15377"/>
        <dbReference type="ChEBI" id="CHEBI:15378"/>
        <dbReference type="ChEBI" id="CHEBI:57865"/>
        <dbReference type="ChEBI" id="CHEBI:184387"/>
    </reaction>
    <physiologicalReaction direction="left-to-right" evidence="5">
        <dbReference type="Rhea" id="RHEA:70576"/>
    </physiologicalReaction>
</comment>
<dbReference type="Pfam" id="PF23023">
    <property type="entry name" value="Anti-Pycsar_Apyc1"/>
    <property type="match status" value="1"/>
</dbReference>
<keyword evidence="8" id="KW-1185">Reference proteome</keyword>
<dbReference type="SUPFAM" id="SSF56281">
    <property type="entry name" value="Metallo-hydrolase/oxidoreductase"/>
    <property type="match status" value="1"/>
</dbReference>
<dbReference type="PANTHER" id="PTHR46018">
    <property type="entry name" value="ZINC PHOSPHODIESTERASE ELAC PROTEIN 1"/>
    <property type="match status" value="1"/>
</dbReference>
<evidence type="ECO:0000313" key="8">
    <source>
        <dbReference type="Proteomes" id="UP000644756"/>
    </source>
</evidence>
<dbReference type="PANTHER" id="PTHR46018:SF2">
    <property type="entry name" value="ZINC PHOSPHODIESTERASE ELAC PROTEIN 1"/>
    <property type="match status" value="1"/>
</dbReference>
<evidence type="ECO:0000256" key="4">
    <source>
        <dbReference type="ARBA" id="ARBA00034301"/>
    </source>
</evidence>
<reference evidence="7" key="1">
    <citation type="journal article" date="2014" name="Int. J. Syst. Evol. Microbiol.">
        <title>Complete genome sequence of Corynebacterium casei LMG S-19264T (=DSM 44701T), isolated from a smear-ripened cheese.</title>
        <authorList>
            <consortium name="US DOE Joint Genome Institute (JGI-PGF)"/>
            <person name="Walter F."/>
            <person name="Albersmeier A."/>
            <person name="Kalinowski J."/>
            <person name="Ruckert C."/>
        </authorList>
    </citation>
    <scope>NUCLEOTIDE SEQUENCE</scope>
    <source>
        <strain evidence="7">CGMCC 1.12987</strain>
    </source>
</reference>
<evidence type="ECO:0000259" key="6">
    <source>
        <dbReference type="SMART" id="SM00849"/>
    </source>
</evidence>
<comment type="function">
    <text evidence="4">Counteracts the endogenous Pycsar antiviral defense system. Phosphodiesterase that enables metal-dependent hydrolysis of host cyclic nucleotide Pycsar defense signals such as cCMP and cUMP.</text>
</comment>
<evidence type="ECO:0000256" key="5">
    <source>
        <dbReference type="ARBA" id="ARBA00048505"/>
    </source>
</evidence>
<dbReference type="SMART" id="SM00849">
    <property type="entry name" value="Lactamase_B"/>
    <property type="match status" value="1"/>
</dbReference>
<keyword evidence="1" id="KW-0255">Endonuclease</keyword>
<proteinExistence type="predicted"/>
<dbReference type="Proteomes" id="UP000644756">
    <property type="component" value="Unassembled WGS sequence"/>
</dbReference>
<dbReference type="RefSeq" id="WP_229725287.1">
    <property type="nucleotide sequence ID" value="NZ_BMGR01000009.1"/>
</dbReference>
<protein>
    <submittedName>
        <fullName evidence="7">MBL fold hydrolase</fullName>
    </submittedName>
</protein>
<dbReference type="EMBL" id="BMGR01000009">
    <property type="protein sequence ID" value="GGG09581.1"/>
    <property type="molecule type" value="Genomic_DNA"/>
</dbReference>
<accession>A0A917D3K8</accession>
<organism evidence="7 8">
    <name type="scientific">Paenibacillus abyssi</name>
    <dbReference type="NCBI Taxonomy" id="1340531"/>
    <lineage>
        <taxon>Bacteria</taxon>
        <taxon>Bacillati</taxon>
        <taxon>Bacillota</taxon>
        <taxon>Bacilli</taxon>
        <taxon>Bacillales</taxon>
        <taxon>Paenibacillaceae</taxon>
        <taxon>Paenibacillus</taxon>
    </lineage>
</organism>
<evidence type="ECO:0000313" key="7">
    <source>
        <dbReference type="EMBL" id="GGG09581.1"/>
    </source>
</evidence>
<evidence type="ECO:0000256" key="2">
    <source>
        <dbReference type="ARBA" id="ARBA00022833"/>
    </source>
</evidence>
<comment type="caution">
    <text evidence="7">The sequence shown here is derived from an EMBL/GenBank/DDBJ whole genome shotgun (WGS) entry which is preliminary data.</text>
</comment>
<feature type="domain" description="Metallo-beta-lactamase" evidence="6">
    <location>
        <begin position="18"/>
        <end position="216"/>
    </location>
</feature>
<dbReference type="InterPro" id="IPR036866">
    <property type="entry name" value="RibonucZ/Hydroxyglut_hydro"/>
</dbReference>
<keyword evidence="2" id="KW-0862">Zinc</keyword>
<gene>
    <name evidence="7" type="ORF">GCM10010916_28040</name>
</gene>
<keyword evidence="7" id="KW-0378">Hydrolase</keyword>
<evidence type="ECO:0000256" key="1">
    <source>
        <dbReference type="ARBA" id="ARBA00022759"/>
    </source>
</evidence>
<reference evidence="7" key="2">
    <citation type="submission" date="2020-09" db="EMBL/GenBank/DDBJ databases">
        <authorList>
            <person name="Sun Q."/>
            <person name="Zhou Y."/>
        </authorList>
    </citation>
    <scope>NUCLEOTIDE SEQUENCE</scope>
    <source>
        <strain evidence="7">CGMCC 1.12987</strain>
    </source>
</reference>
<dbReference type="GO" id="GO:0046872">
    <property type="term" value="F:metal ion binding"/>
    <property type="evidence" value="ECO:0007669"/>
    <property type="project" value="UniProtKB-KW"/>
</dbReference>